<keyword evidence="3" id="KW-0408">Iron</keyword>
<dbReference type="InterPro" id="IPR001128">
    <property type="entry name" value="Cyt_P450"/>
</dbReference>
<dbReference type="GO" id="GO:0005506">
    <property type="term" value="F:iron ion binding"/>
    <property type="evidence" value="ECO:0007669"/>
    <property type="project" value="InterPro"/>
</dbReference>
<feature type="transmembrane region" description="Helical" evidence="5">
    <location>
        <begin position="60"/>
        <end position="84"/>
    </location>
</feature>
<dbReference type="AlphaFoldDB" id="A0A1I7XFE0"/>
<dbReference type="GO" id="GO:0005737">
    <property type="term" value="C:cytoplasm"/>
    <property type="evidence" value="ECO:0007669"/>
    <property type="project" value="TreeGrafter"/>
</dbReference>
<accession>A0A1I7XFE0</accession>
<keyword evidence="6" id="KW-1185">Reference proteome</keyword>
<dbReference type="Pfam" id="PF00067">
    <property type="entry name" value="p450"/>
    <property type="match status" value="1"/>
</dbReference>
<evidence type="ECO:0000256" key="5">
    <source>
        <dbReference type="SAM" id="Phobius"/>
    </source>
</evidence>
<dbReference type="Gene3D" id="1.10.630.10">
    <property type="entry name" value="Cytochrome P450"/>
    <property type="match status" value="1"/>
</dbReference>
<protein>
    <submittedName>
        <fullName evidence="7">Cytochrome P450</fullName>
    </submittedName>
</protein>
<dbReference type="WBParaSite" id="Hba_16187">
    <property type="protein sequence ID" value="Hba_16187"/>
    <property type="gene ID" value="Hba_16187"/>
</dbReference>
<evidence type="ECO:0000256" key="4">
    <source>
        <dbReference type="ARBA" id="ARBA00023033"/>
    </source>
</evidence>
<dbReference type="GO" id="GO:0006805">
    <property type="term" value="P:xenobiotic metabolic process"/>
    <property type="evidence" value="ECO:0007669"/>
    <property type="project" value="TreeGrafter"/>
</dbReference>
<dbReference type="PRINTS" id="PR00463">
    <property type="entry name" value="EP450I"/>
</dbReference>
<dbReference type="Proteomes" id="UP000095283">
    <property type="component" value="Unplaced"/>
</dbReference>
<keyword evidence="5" id="KW-0472">Membrane</keyword>
<evidence type="ECO:0000256" key="2">
    <source>
        <dbReference type="ARBA" id="ARBA00022723"/>
    </source>
</evidence>
<organism evidence="6 7">
    <name type="scientific">Heterorhabditis bacteriophora</name>
    <name type="common">Entomopathogenic nematode worm</name>
    <dbReference type="NCBI Taxonomy" id="37862"/>
    <lineage>
        <taxon>Eukaryota</taxon>
        <taxon>Metazoa</taxon>
        <taxon>Ecdysozoa</taxon>
        <taxon>Nematoda</taxon>
        <taxon>Chromadorea</taxon>
        <taxon>Rhabditida</taxon>
        <taxon>Rhabditina</taxon>
        <taxon>Rhabditomorpha</taxon>
        <taxon>Strongyloidea</taxon>
        <taxon>Heterorhabditidae</taxon>
        <taxon>Heterorhabditis</taxon>
    </lineage>
</organism>
<keyword evidence="4" id="KW-0560">Oxidoreductase</keyword>
<dbReference type="PANTHER" id="PTHR24300:SF375">
    <property type="entry name" value="CYTOCHROME P450 FAMILY"/>
    <property type="match status" value="1"/>
</dbReference>
<evidence type="ECO:0000256" key="1">
    <source>
        <dbReference type="ARBA" id="ARBA00010617"/>
    </source>
</evidence>
<comment type="similarity">
    <text evidence="1">Belongs to the cytochrome P450 family.</text>
</comment>
<dbReference type="PANTHER" id="PTHR24300">
    <property type="entry name" value="CYTOCHROME P450 508A4-RELATED"/>
    <property type="match status" value="1"/>
</dbReference>
<dbReference type="InterPro" id="IPR002401">
    <property type="entry name" value="Cyt_P450_E_grp-I"/>
</dbReference>
<evidence type="ECO:0000256" key="3">
    <source>
        <dbReference type="ARBA" id="ARBA00023004"/>
    </source>
</evidence>
<keyword evidence="2" id="KW-0479">Metal-binding</keyword>
<keyword evidence="5" id="KW-1133">Transmembrane helix</keyword>
<name>A0A1I7XFE0_HETBA</name>
<proteinExistence type="inferred from homology"/>
<sequence length="332" mass="38386">MKIVVSIATTGTPFSHFNKMFILIILTCFIAFFFAKLWLKVRYIVNDKVKRKKIALNDSSLCIITGPIPLPILGNAFQIGYALAVHGSFVNAMKKWAEEYGPVFTLWFGPFANVTIADFDIAQEAMVKSGALYADRAGPFLMNCFRGNQPYCLKSSTDGRGIIVSNDQHWIEQRRFALHTLRNFGLGKNVMEQRIMDEFELRCEQVDKELAASEGRLCPHQIVDFLVGNIINRILFSERFEEMKEVEFFKLKKRIDRLMDSGSFIDLIIDDWSKDLPFVKQRFQNFSEPIEAIYEFINKQIEKRKGKRAVLSEFLVIINNPYTNFFIIIEIQ</sequence>
<dbReference type="SUPFAM" id="SSF48264">
    <property type="entry name" value="Cytochrome P450"/>
    <property type="match status" value="1"/>
</dbReference>
<dbReference type="InterPro" id="IPR050182">
    <property type="entry name" value="Cytochrome_P450_fam2"/>
</dbReference>
<evidence type="ECO:0000313" key="7">
    <source>
        <dbReference type="WBParaSite" id="Hba_16187"/>
    </source>
</evidence>
<dbReference type="GO" id="GO:0020037">
    <property type="term" value="F:heme binding"/>
    <property type="evidence" value="ECO:0007669"/>
    <property type="project" value="InterPro"/>
</dbReference>
<feature type="transmembrane region" description="Helical" evidence="5">
    <location>
        <begin position="20"/>
        <end position="39"/>
    </location>
</feature>
<dbReference type="GO" id="GO:0006082">
    <property type="term" value="P:organic acid metabolic process"/>
    <property type="evidence" value="ECO:0007669"/>
    <property type="project" value="TreeGrafter"/>
</dbReference>
<dbReference type="InterPro" id="IPR036396">
    <property type="entry name" value="Cyt_P450_sf"/>
</dbReference>
<reference evidence="7" key="1">
    <citation type="submission" date="2016-11" db="UniProtKB">
        <authorList>
            <consortium name="WormBaseParasite"/>
        </authorList>
    </citation>
    <scope>IDENTIFICATION</scope>
</reference>
<keyword evidence="5" id="KW-0812">Transmembrane</keyword>
<evidence type="ECO:0000313" key="6">
    <source>
        <dbReference type="Proteomes" id="UP000095283"/>
    </source>
</evidence>
<keyword evidence="4" id="KW-0503">Monooxygenase</keyword>
<dbReference type="GO" id="GO:0016712">
    <property type="term" value="F:oxidoreductase activity, acting on paired donors, with incorporation or reduction of molecular oxygen, reduced flavin or flavoprotein as one donor, and incorporation of one atom of oxygen"/>
    <property type="evidence" value="ECO:0007669"/>
    <property type="project" value="TreeGrafter"/>
</dbReference>